<reference evidence="17" key="1">
    <citation type="journal article" date="2020" name="mSystems">
        <title>Genome- and Community-Level Interaction Insights into Carbon Utilization and Element Cycling Functions of Hydrothermarchaeota in Hydrothermal Sediment.</title>
        <authorList>
            <person name="Zhou Z."/>
            <person name="Liu Y."/>
            <person name="Xu W."/>
            <person name="Pan J."/>
            <person name="Luo Z.H."/>
            <person name="Li M."/>
        </authorList>
    </citation>
    <scope>NUCLEOTIDE SEQUENCE [LARGE SCALE GENOMIC DNA]</scope>
    <source>
        <strain evidence="17">SpSt-82</strain>
    </source>
</reference>
<dbReference type="FunFam" id="3.40.50.300:FF:000127">
    <property type="entry name" value="Ribose import ATP-binding protein RbsA"/>
    <property type="match status" value="1"/>
</dbReference>
<dbReference type="EC" id="7.6.2.13" evidence="14"/>
<comment type="similarity">
    <text evidence="2">Belongs to the ABC transporter superfamily. AI-2 autoinducer porter (TC 3.A.1.2.8) family.</text>
</comment>
<dbReference type="RefSeq" id="WP_017873610.1">
    <property type="nucleotide sequence ID" value="NZ_CP187957.1"/>
</dbReference>
<comment type="subcellular location">
    <subcellularLocation>
        <location evidence="1">Cell inner membrane</location>
        <topology evidence="1">Peripheral membrane protein</topology>
    </subcellularLocation>
</comment>
<dbReference type="GO" id="GO:0016887">
    <property type="term" value="F:ATP hydrolysis activity"/>
    <property type="evidence" value="ECO:0007669"/>
    <property type="project" value="InterPro"/>
</dbReference>
<dbReference type="SMART" id="SM00382">
    <property type="entry name" value="AAA"/>
    <property type="match status" value="2"/>
</dbReference>
<dbReference type="PROSITE" id="PS00211">
    <property type="entry name" value="ABC_TRANSPORTER_1"/>
    <property type="match status" value="1"/>
</dbReference>
<dbReference type="PANTHER" id="PTHR43790:SF2">
    <property type="entry name" value="AUTOINDUCER 2 IMPORT ATP-BINDING PROTEIN LSRA"/>
    <property type="match status" value="1"/>
</dbReference>
<comment type="function">
    <text evidence="13">Part of the ABC transporter complex LsrABCD involved in autoinducer 2 (AI-2) import. Responsible for energy coupling to the transport system.</text>
</comment>
<evidence type="ECO:0000256" key="5">
    <source>
        <dbReference type="ARBA" id="ARBA00022448"/>
    </source>
</evidence>
<comment type="catalytic activity">
    <reaction evidence="15">
        <text>ATP + H2O + (2R,4S)-2-methyl-2,3,3,4-tetrahydroxytetrahydrofuran-[AI-2-binding protein]Side 1 = ADP + phosphate + (2R,4S)-2-methyl-2,3,3,4-tetrahydroxytetrahydrofuranSide 2 + [AI-2-binding protein]Side 1.</text>
        <dbReference type="EC" id="7.6.2.13"/>
    </reaction>
</comment>
<dbReference type="Gene3D" id="3.40.50.300">
    <property type="entry name" value="P-loop containing nucleotide triphosphate hydrolases"/>
    <property type="match status" value="2"/>
</dbReference>
<keyword evidence="5" id="KW-0813">Transport</keyword>
<dbReference type="GO" id="GO:0005524">
    <property type="term" value="F:ATP binding"/>
    <property type="evidence" value="ECO:0007669"/>
    <property type="project" value="UniProtKB-KW"/>
</dbReference>
<dbReference type="InterPro" id="IPR050107">
    <property type="entry name" value="ABC_carbohydrate_import_ATPase"/>
</dbReference>
<evidence type="ECO:0000256" key="8">
    <source>
        <dbReference type="ARBA" id="ARBA00022737"/>
    </source>
</evidence>
<dbReference type="SUPFAM" id="SSF52540">
    <property type="entry name" value="P-loop containing nucleoside triphosphate hydrolases"/>
    <property type="match status" value="2"/>
</dbReference>
<dbReference type="Pfam" id="PF00005">
    <property type="entry name" value="ABC_tran"/>
    <property type="match status" value="2"/>
</dbReference>
<dbReference type="PANTHER" id="PTHR43790">
    <property type="entry name" value="CARBOHYDRATE TRANSPORT ATP-BINDING PROTEIN MG119-RELATED"/>
    <property type="match status" value="1"/>
</dbReference>
<evidence type="ECO:0000256" key="13">
    <source>
        <dbReference type="ARBA" id="ARBA00023747"/>
    </source>
</evidence>
<feature type="domain" description="ABC transporter" evidence="16">
    <location>
        <begin position="254"/>
        <end position="497"/>
    </location>
</feature>
<dbReference type="InterPro" id="IPR003593">
    <property type="entry name" value="AAA+_ATPase"/>
</dbReference>
<evidence type="ECO:0000256" key="14">
    <source>
        <dbReference type="ARBA" id="ARBA00023798"/>
    </source>
</evidence>
<dbReference type="PROSITE" id="PS50893">
    <property type="entry name" value="ABC_TRANSPORTER_2"/>
    <property type="match status" value="2"/>
</dbReference>
<dbReference type="AlphaFoldDB" id="A0A7V4TGF5"/>
<evidence type="ECO:0000256" key="1">
    <source>
        <dbReference type="ARBA" id="ARBA00004417"/>
    </source>
</evidence>
<name>A0A7V4TGF5_9BACT</name>
<dbReference type="CDD" id="cd03215">
    <property type="entry name" value="ABC_Carb_Monos_II"/>
    <property type="match status" value="1"/>
</dbReference>
<dbReference type="GO" id="GO:0005886">
    <property type="term" value="C:plasma membrane"/>
    <property type="evidence" value="ECO:0007669"/>
    <property type="project" value="UniProtKB-SubCell"/>
</dbReference>
<evidence type="ECO:0000256" key="6">
    <source>
        <dbReference type="ARBA" id="ARBA00022475"/>
    </source>
</evidence>
<evidence type="ECO:0000256" key="10">
    <source>
        <dbReference type="ARBA" id="ARBA00022840"/>
    </source>
</evidence>
<dbReference type="CDD" id="cd03216">
    <property type="entry name" value="ABC_Carb_Monos_I"/>
    <property type="match status" value="1"/>
</dbReference>
<keyword evidence="8" id="KW-0677">Repeat</keyword>
<evidence type="ECO:0000256" key="15">
    <source>
        <dbReference type="ARBA" id="ARBA00034076"/>
    </source>
</evidence>
<evidence type="ECO:0000256" key="2">
    <source>
        <dbReference type="ARBA" id="ARBA00009404"/>
    </source>
</evidence>
<comment type="caution">
    <text evidence="17">The sequence shown here is derived from an EMBL/GenBank/DDBJ whole genome shotgun (WGS) entry which is preliminary data.</text>
</comment>
<evidence type="ECO:0000256" key="7">
    <source>
        <dbReference type="ARBA" id="ARBA00022597"/>
    </source>
</evidence>
<evidence type="ECO:0000256" key="4">
    <source>
        <dbReference type="ARBA" id="ARBA00019459"/>
    </source>
</evidence>
<dbReference type="EMBL" id="DTIY01000043">
    <property type="protein sequence ID" value="HGY39390.1"/>
    <property type="molecule type" value="Genomic_DNA"/>
</dbReference>
<gene>
    <name evidence="17" type="ORF">ENW11_06275</name>
</gene>
<dbReference type="InterPro" id="IPR017871">
    <property type="entry name" value="ABC_transporter-like_CS"/>
</dbReference>
<accession>A0A7V4TGF5</accession>
<feature type="domain" description="ABC transporter" evidence="16">
    <location>
        <begin position="6"/>
        <end position="243"/>
    </location>
</feature>
<evidence type="ECO:0000259" key="16">
    <source>
        <dbReference type="PROSITE" id="PS50893"/>
    </source>
</evidence>
<keyword evidence="12" id="KW-0472">Membrane</keyword>
<evidence type="ECO:0000256" key="3">
    <source>
        <dbReference type="ARBA" id="ARBA00011262"/>
    </source>
</evidence>
<dbReference type="InterPro" id="IPR027417">
    <property type="entry name" value="P-loop_NTPase"/>
</dbReference>
<sequence length="514" mass="57001">MGERVLELRGISKFFPGIRALERVDFDLEEGEIHALVGENGAGKSTLIKIITGVHQPDEGEIFWRGQRVTFPNPTVASRYQIAAVYQQPASFPHLTVTENIFLSHPFVHPLSRRLRWREMHKRAQELLESLGAEIDPLAPVGALSAAQQQIVEIAKALSIHARILIMDEPTAALTRREAEELYRIMMKLKSQGTSIIFISHRFEDIYEVADRVTVLRDGRKVGTWMVRDIAEQDLIRAMVGREITQLFPKAQVTPGKELLRVEGLSRVGYFSNVSFTLHAGEILGMSGLVGSGRTEVAHALFGIAPADRGKIFVEGKEVTIRSPMDAIALGIGYLPEDRLQQGLFLPMSITDNITIAVLDELTRHGWLCPEREYEVATKMLELLQIKAPTIFHPVSSLSGGNQQKVVVARLLAAKLRILILDEPTHGVDVGAKAAIHQIMSDLAREGFGILMISSEMPEILGMSDRILVMCEGRVSGILTREEATQEKLMEMAVNIDRGRVRKAQEVVGTGHGI</sequence>
<keyword evidence="9" id="KW-0547">Nucleotide-binding</keyword>
<comment type="subunit">
    <text evidence="3">The complex is composed of two ATP-binding proteins (LsrA), two transmembrane proteins (LsrC and LsrD) and a solute-binding protein (LsrB).</text>
</comment>
<evidence type="ECO:0000256" key="11">
    <source>
        <dbReference type="ARBA" id="ARBA00022967"/>
    </source>
</evidence>
<proteinExistence type="inferred from homology"/>
<keyword evidence="11" id="KW-1278">Translocase</keyword>
<evidence type="ECO:0000256" key="9">
    <source>
        <dbReference type="ARBA" id="ARBA00022741"/>
    </source>
</evidence>
<keyword evidence="10 17" id="KW-0067">ATP-binding</keyword>
<keyword evidence="6" id="KW-1003">Cell membrane</keyword>
<dbReference type="InterPro" id="IPR003439">
    <property type="entry name" value="ABC_transporter-like_ATP-bd"/>
</dbReference>
<keyword evidence="7" id="KW-0762">Sugar transport</keyword>
<evidence type="ECO:0000313" key="17">
    <source>
        <dbReference type="EMBL" id="HGY39390.1"/>
    </source>
</evidence>
<organism evidence="17">
    <name type="scientific">Candidatus Caldatribacterium saccharofermentans</name>
    <dbReference type="NCBI Taxonomy" id="1454753"/>
    <lineage>
        <taxon>Bacteria</taxon>
        <taxon>Pseudomonadati</taxon>
        <taxon>Atribacterota</taxon>
        <taxon>Atribacteria</taxon>
        <taxon>Atribacterales</taxon>
        <taxon>Candidatus Caldatribacteriaceae</taxon>
        <taxon>Candidatus Caldatribacterium</taxon>
    </lineage>
</organism>
<evidence type="ECO:0000256" key="12">
    <source>
        <dbReference type="ARBA" id="ARBA00023136"/>
    </source>
</evidence>
<protein>
    <recommendedName>
        <fullName evidence="4">Autoinducer 2 import ATP-binding protein LsrA</fullName>
        <ecNumber evidence="14">7.6.2.13</ecNumber>
    </recommendedName>
</protein>